<evidence type="ECO:0000313" key="4">
    <source>
        <dbReference type="Proteomes" id="UP000000763"/>
    </source>
</evidence>
<dbReference type="Proteomes" id="UP000000763">
    <property type="component" value="Chromosome 6"/>
</dbReference>
<reference evidence="3" key="2">
    <citation type="submission" date="2002-02" db="EMBL/GenBank/DDBJ databases">
        <title>Oryza sativa nipponbare(GA3) genomic DNA, chromosome 6, BAC clone:OSJNBa0090E14.</title>
        <authorList>
            <person name="Sasaki T."/>
            <person name="Matsumoto T."/>
            <person name="Yamamoto K."/>
        </authorList>
    </citation>
    <scope>NUCLEOTIDE SEQUENCE</scope>
</reference>
<dbReference type="AlphaFoldDB" id="Q5Z7H7"/>
<protein>
    <submittedName>
        <fullName evidence="3">Uncharacterized protein</fullName>
    </submittedName>
</protein>
<evidence type="ECO:0000313" key="3">
    <source>
        <dbReference type="EMBL" id="BAD54137.1"/>
    </source>
</evidence>
<dbReference type="EMBL" id="AP003613">
    <property type="protein sequence ID" value="BAD53563.1"/>
    <property type="molecule type" value="Genomic_DNA"/>
</dbReference>
<evidence type="ECO:0000256" key="1">
    <source>
        <dbReference type="SAM" id="MobiDB-lite"/>
    </source>
</evidence>
<reference evidence="2" key="1">
    <citation type="submission" date="2001-05" db="EMBL/GenBank/DDBJ databases">
        <title>Oryza sativa nipponbare(GA3) genomic DNA, chromosome 6, PAC clone:P0458E11.</title>
        <authorList>
            <person name="Sasaki T."/>
            <person name="Matsumoto T."/>
            <person name="Yamamoto K."/>
        </authorList>
    </citation>
    <scope>NUCLEOTIDE SEQUENCE</scope>
</reference>
<reference evidence="4" key="3">
    <citation type="journal article" date="2005" name="Nature">
        <title>The map-based sequence of the rice genome.</title>
        <authorList>
            <consortium name="International rice genome sequencing project (IRGSP)"/>
            <person name="Matsumoto T."/>
            <person name="Wu J."/>
            <person name="Kanamori H."/>
            <person name="Katayose Y."/>
            <person name="Fujisawa M."/>
            <person name="Namiki N."/>
            <person name="Mizuno H."/>
            <person name="Yamamoto K."/>
            <person name="Antonio B.A."/>
            <person name="Baba T."/>
            <person name="Sakata K."/>
            <person name="Nagamura Y."/>
            <person name="Aoki H."/>
            <person name="Arikawa K."/>
            <person name="Arita K."/>
            <person name="Bito T."/>
            <person name="Chiden Y."/>
            <person name="Fujitsuka N."/>
            <person name="Fukunaka R."/>
            <person name="Hamada M."/>
            <person name="Harada C."/>
            <person name="Hayashi A."/>
            <person name="Hijishita S."/>
            <person name="Honda M."/>
            <person name="Hosokawa S."/>
            <person name="Ichikawa Y."/>
            <person name="Idonuma A."/>
            <person name="Iijima M."/>
            <person name="Ikeda M."/>
            <person name="Ikeno M."/>
            <person name="Ito K."/>
            <person name="Ito S."/>
            <person name="Ito T."/>
            <person name="Ito Y."/>
            <person name="Ito Y."/>
            <person name="Iwabuchi A."/>
            <person name="Kamiya K."/>
            <person name="Karasawa W."/>
            <person name="Kurita K."/>
            <person name="Katagiri S."/>
            <person name="Kikuta A."/>
            <person name="Kobayashi H."/>
            <person name="Kobayashi N."/>
            <person name="Machita K."/>
            <person name="Maehara T."/>
            <person name="Masukawa M."/>
            <person name="Mizubayashi T."/>
            <person name="Mukai Y."/>
            <person name="Nagasaki H."/>
            <person name="Nagata Y."/>
            <person name="Naito S."/>
            <person name="Nakashima M."/>
            <person name="Nakama Y."/>
            <person name="Nakamichi Y."/>
            <person name="Nakamura M."/>
            <person name="Meguro A."/>
            <person name="Negishi M."/>
            <person name="Ohta I."/>
            <person name="Ohta T."/>
            <person name="Okamoto M."/>
            <person name="Ono N."/>
            <person name="Saji S."/>
            <person name="Sakaguchi M."/>
            <person name="Sakai K."/>
            <person name="Shibata M."/>
            <person name="Shimokawa T."/>
            <person name="Song J."/>
            <person name="Takazaki Y."/>
            <person name="Terasawa K."/>
            <person name="Tsugane M."/>
            <person name="Tsuji K."/>
            <person name="Ueda S."/>
            <person name="Waki K."/>
            <person name="Yamagata H."/>
            <person name="Yamamoto M."/>
            <person name="Yamamoto S."/>
            <person name="Yamane H."/>
            <person name="Yoshiki S."/>
            <person name="Yoshihara R."/>
            <person name="Yukawa K."/>
            <person name="Zhong H."/>
            <person name="Yano M."/>
            <person name="Yuan Q."/>
            <person name="Ouyang S."/>
            <person name="Liu J."/>
            <person name="Jones K.M."/>
            <person name="Gansberger K."/>
            <person name="Moffat K."/>
            <person name="Hill J."/>
            <person name="Bera J."/>
            <person name="Fadrosh D."/>
            <person name="Jin S."/>
            <person name="Johri S."/>
            <person name="Kim M."/>
            <person name="Overton L."/>
            <person name="Reardon M."/>
            <person name="Tsitrin T."/>
            <person name="Vuong H."/>
            <person name="Weaver B."/>
            <person name="Ciecko A."/>
            <person name="Tallon L."/>
            <person name="Jackson J."/>
            <person name="Pai G."/>
            <person name="Aken S.V."/>
            <person name="Utterback T."/>
            <person name="Reidmuller S."/>
            <person name="Feldblyum T."/>
            <person name="Hsiao J."/>
            <person name="Zismann V."/>
            <person name="Iobst S."/>
            <person name="de Vazeille A.R."/>
            <person name="Buell C.R."/>
            <person name="Ying K."/>
            <person name="Li Y."/>
            <person name="Lu T."/>
            <person name="Huang Y."/>
            <person name="Zhao Q."/>
            <person name="Feng Q."/>
            <person name="Zhang L."/>
            <person name="Zhu J."/>
            <person name="Weng Q."/>
            <person name="Mu J."/>
            <person name="Lu Y."/>
            <person name="Fan D."/>
            <person name="Liu Y."/>
            <person name="Guan J."/>
            <person name="Zhang Y."/>
            <person name="Yu S."/>
            <person name="Liu X."/>
            <person name="Zhang Y."/>
            <person name="Hong G."/>
            <person name="Han B."/>
            <person name="Choisne N."/>
            <person name="Demange N."/>
            <person name="Orjeda G."/>
            <person name="Samain S."/>
            <person name="Cattolico L."/>
            <person name="Pelletier E."/>
            <person name="Couloux A."/>
            <person name="Segurens B."/>
            <person name="Wincker P."/>
            <person name="D'Hont A."/>
            <person name="Scarpelli C."/>
            <person name="Weissenbach J."/>
            <person name="Salanoubat M."/>
            <person name="Quetier F."/>
            <person name="Yu Y."/>
            <person name="Kim H.R."/>
            <person name="Rambo T."/>
            <person name="Currie J."/>
            <person name="Collura K."/>
            <person name="Luo M."/>
            <person name="Yang T."/>
            <person name="Ammiraju J.S.S."/>
            <person name="Engler F."/>
            <person name="Soderlund C."/>
            <person name="Wing R.A."/>
            <person name="Palmer L.E."/>
            <person name="de la Bastide M."/>
            <person name="Spiegel L."/>
            <person name="Nascimento L."/>
            <person name="Zutavern T."/>
            <person name="O'Shaughnessy A."/>
            <person name="Dike S."/>
            <person name="Dedhia N."/>
            <person name="Preston R."/>
            <person name="Balija V."/>
            <person name="McCombie W.R."/>
            <person name="Chow T."/>
            <person name="Chen H."/>
            <person name="Chung M."/>
            <person name="Chen C."/>
            <person name="Shaw J."/>
            <person name="Wu H."/>
            <person name="Hsiao K."/>
            <person name="Chao Y."/>
            <person name="Chu M."/>
            <person name="Cheng C."/>
            <person name="Hour A."/>
            <person name="Lee P."/>
            <person name="Lin S."/>
            <person name="Lin Y."/>
            <person name="Liou J."/>
            <person name="Liu S."/>
            <person name="Hsing Y."/>
            <person name="Raghuvanshi S."/>
            <person name="Mohanty A."/>
            <person name="Bharti A.K."/>
            <person name="Gaur A."/>
            <person name="Gupta V."/>
            <person name="Kumar D."/>
            <person name="Ravi V."/>
            <person name="Vij S."/>
            <person name="Kapur A."/>
            <person name="Khurana P."/>
            <person name="Khurana P."/>
            <person name="Khurana J.P."/>
            <person name="Tyagi A.K."/>
            <person name="Gaikwad K."/>
            <person name="Singh A."/>
            <person name="Dalal V."/>
            <person name="Srivastava S."/>
            <person name="Dixit A."/>
            <person name="Pal A.K."/>
            <person name="Ghazi I.A."/>
            <person name="Yadav M."/>
            <person name="Pandit A."/>
            <person name="Bhargava A."/>
            <person name="Sureshbabu K."/>
            <person name="Batra K."/>
            <person name="Sharma T.R."/>
            <person name="Mohapatra T."/>
            <person name="Singh N.K."/>
            <person name="Messing J."/>
            <person name="Nelson A.B."/>
            <person name="Fuks G."/>
            <person name="Kavchok S."/>
            <person name="Keizer G."/>
            <person name="Linton E."/>
            <person name="Llaca V."/>
            <person name="Song R."/>
            <person name="Tanyolac B."/>
            <person name="Young S."/>
            <person name="Ho-Il K."/>
            <person name="Hahn J.H."/>
            <person name="Sangsakoo G."/>
            <person name="Vanavichit A."/>
            <person name="de Mattos Luiz.A.T."/>
            <person name="Zimmer P.D."/>
            <person name="Malone G."/>
            <person name="Dellagostin O."/>
            <person name="de Oliveira A.C."/>
            <person name="Bevan M."/>
            <person name="Bancroft I."/>
            <person name="Minx P."/>
            <person name="Cordum H."/>
            <person name="Wilson R."/>
            <person name="Cheng Z."/>
            <person name="Jin W."/>
            <person name="Jiang J."/>
            <person name="Leong S.A."/>
            <person name="Iwama H."/>
            <person name="Gojobori T."/>
            <person name="Itoh T."/>
            <person name="Niimura Y."/>
            <person name="Fujii Y."/>
            <person name="Habara T."/>
            <person name="Sakai H."/>
            <person name="Sato Y."/>
            <person name="Wilson G."/>
            <person name="Kumar K."/>
            <person name="McCouch S."/>
            <person name="Juretic N."/>
            <person name="Hoen D."/>
            <person name="Wright S."/>
            <person name="Bruskiewich R."/>
            <person name="Bureau T."/>
            <person name="Miyao A."/>
            <person name="Hirochika H."/>
            <person name="Nishikawa T."/>
            <person name="Kadowaki K."/>
            <person name="Sugiura M."/>
            <person name="Burr B."/>
            <person name="Sasaki T."/>
        </authorList>
    </citation>
    <scope>NUCLEOTIDE SEQUENCE [LARGE SCALE GENOMIC DNA]</scope>
    <source>
        <strain evidence="4">cv. Nipponbare</strain>
    </source>
</reference>
<name>Q5Z7H7_ORYSJ</name>
<feature type="region of interest" description="Disordered" evidence="1">
    <location>
        <begin position="1"/>
        <end position="109"/>
    </location>
</feature>
<sequence length="227" mass="24487">MADPPLLRPSPSSFKLLRQAQENPPLPRPTAADLPVSWPPLPHKARRQRDRCHCPKPTPFTPSKRRRKSPEAHHLHPSKRQCMKQGHRGHGAADDRSTHEGAASDGSTHVGRSVVVAGLSLHHRWPLPPSCPLQLSTPLPPPIVTVAVALDVARWSRGCALRSSVNVGGDRRDTAIHPWGRVTGSHDAFGIKQAVGKVGTKVPTTVWDELGVTAMATGLKLSSGPLP</sequence>
<organism evidence="3 4">
    <name type="scientific">Oryza sativa subsp. japonica</name>
    <name type="common">Rice</name>
    <dbReference type="NCBI Taxonomy" id="39947"/>
    <lineage>
        <taxon>Eukaryota</taxon>
        <taxon>Viridiplantae</taxon>
        <taxon>Streptophyta</taxon>
        <taxon>Embryophyta</taxon>
        <taxon>Tracheophyta</taxon>
        <taxon>Spermatophyta</taxon>
        <taxon>Magnoliopsida</taxon>
        <taxon>Liliopsida</taxon>
        <taxon>Poales</taxon>
        <taxon>Poaceae</taxon>
        <taxon>BOP clade</taxon>
        <taxon>Oryzoideae</taxon>
        <taxon>Oryzeae</taxon>
        <taxon>Oryzinae</taxon>
        <taxon>Oryza</taxon>
        <taxon>Oryza sativa</taxon>
    </lineage>
</organism>
<evidence type="ECO:0000313" key="2">
    <source>
        <dbReference type="EMBL" id="BAD53563.1"/>
    </source>
</evidence>
<accession>Q5Z7H7</accession>
<feature type="compositionally biased region" description="Basic residues" evidence="1">
    <location>
        <begin position="75"/>
        <end position="90"/>
    </location>
</feature>
<proteinExistence type="predicted"/>
<gene>
    <name evidence="3" type="ORF">OSJNBa0090E14.6</name>
    <name evidence="2" type="ORF">P0458E11.36</name>
</gene>
<dbReference type="EMBL" id="AP004739">
    <property type="protein sequence ID" value="BAD54137.1"/>
    <property type="molecule type" value="Genomic_DNA"/>
</dbReference>
<reference evidence="4" key="4">
    <citation type="journal article" date="2008" name="Nucleic Acids Res.">
        <title>The rice annotation project database (RAP-DB): 2008 update.</title>
        <authorList>
            <consortium name="The rice annotation project (RAP)"/>
        </authorList>
    </citation>
    <scope>GENOME REANNOTATION</scope>
    <source>
        <strain evidence="4">cv. Nipponbare</strain>
    </source>
</reference>